<keyword evidence="3" id="KW-1185">Reference proteome</keyword>
<evidence type="ECO:0000313" key="2">
    <source>
        <dbReference type="EMBL" id="KFM69168.1"/>
    </source>
</evidence>
<gene>
    <name evidence="2" type="ORF">X975_25469</name>
</gene>
<organism evidence="2 3">
    <name type="scientific">Stegodyphus mimosarum</name>
    <name type="common">African social velvet spider</name>
    <dbReference type="NCBI Taxonomy" id="407821"/>
    <lineage>
        <taxon>Eukaryota</taxon>
        <taxon>Metazoa</taxon>
        <taxon>Ecdysozoa</taxon>
        <taxon>Arthropoda</taxon>
        <taxon>Chelicerata</taxon>
        <taxon>Arachnida</taxon>
        <taxon>Araneae</taxon>
        <taxon>Araneomorphae</taxon>
        <taxon>Entelegynae</taxon>
        <taxon>Eresoidea</taxon>
        <taxon>Eresidae</taxon>
        <taxon>Stegodyphus</taxon>
    </lineage>
</organism>
<dbReference type="AlphaFoldDB" id="A0A087TVM9"/>
<feature type="non-terminal residue" evidence="2">
    <location>
        <position position="81"/>
    </location>
</feature>
<dbReference type="Proteomes" id="UP000054359">
    <property type="component" value="Unassembled WGS sequence"/>
</dbReference>
<accession>A0A087TVM9</accession>
<feature type="domain" description="Mos1 transposase HTH" evidence="1">
    <location>
        <begin position="12"/>
        <end position="49"/>
    </location>
</feature>
<proteinExistence type="predicted"/>
<evidence type="ECO:0000313" key="3">
    <source>
        <dbReference type="Proteomes" id="UP000054359"/>
    </source>
</evidence>
<protein>
    <recommendedName>
        <fullName evidence="1">Mos1 transposase HTH domain-containing protein</fullName>
    </recommendedName>
</protein>
<reference evidence="2 3" key="1">
    <citation type="submission" date="2013-11" db="EMBL/GenBank/DDBJ databases">
        <title>Genome sequencing of Stegodyphus mimosarum.</title>
        <authorList>
            <person name="Bechsgaard J."/>
        </authorList>
    </citation>
    <scope>NUCLEOTIDE SEQUENCE [LARGE SCALE GENOMIC DNA]</scope>
</reference>
<evidence type="ECO:0000259" key="1">
    <source>
        <dbReference type="Pfam" id="PF17906"/>
    </source>
</evidence>
<dbReference type="OrthoDB" id="8343186at2759"/>
<sequence length="81" mass="9787">MALCAAEKFFFVAEFDKTKTATDFQRKFRMKYRKAAPTRKAVYYWYRKFFETGYLCLKQKSGLPDNSARNIERVRELFTFD</sequence>
<name>A0A087TVM9_STEMI</name>
<dbReference type="InterPro" id="IPR041426">
    <property type="entry name" value="Mos1_HTH"/>
</dbReference>
<dbReference type="Pfam" id="PF17906">
    <property type="entry name" value="HTH_48"/>
    <property type="match status" value="1"/>
</dbReference>
<dbReference type="EMBL" id="KK116951">
    <property type="protein sequence ID" value="KFM69168.1"/>
    <property type="molecule type" value="Genomic_DNA"/>
</dbReference>